<dbReference type="KEGG" id="aft:BBF96_06450"/>
<dbReference type="SUPFAM" id="SSF51445">
    <property type="entry name" value="(Trans)glycosidases"/>
    <property type="match status" value="1"/>
</dbReference>
<dbReference type="RefSeq" id="WP_127016385.1">
    <property type="nucleotide sequence ID" value="NZ_CP016379.1"/>
</dbReference>
<sequence>MGKRYTVIIMLVIISLIVILGNVSATYKYNREIKYCGKIQLSVINFPLINEEFKSKEYSLKFNKLKLPIKKDFFKVKGLYITGWVAGLDDKMNEFIELVKKTEINAFVVDIKDSTGTVSYLSSVPEASQIKANRKKIKNISALITRLKKENIYLIGRIVAFKDPVLARAKRDRALLLTNGEKTWRDLNWISPYQKENWDYLVKLAREALELGFDEIQYDYVRFPALGNGTIQVVQQREMSKEKAIISFLNYAKSELAEYNAPISADVFGAVTFAKDDLGIGQKLETISEVVDIISPMIYPSHYANGVFNLPIPEAAPYETVYYSMKNAINRLGENHRVRFRPWLQDFSLKYYYDVSEVREQIKALYDLGIEEWLLWNPKSRYTKEAFLPDTEELFPGSYMETYQ</sequence>
<dbReference type="OrthoDB" id="9774125at2"/>
<dbReference type="InterPro" id="IPR025275">
    <property type="entry name" value="DUF4015"/>
</dbReference>
<dbReference type="EMBL" id="CP016379">
    <property type="protein sequence ID" value="AZR73055.1"/>
    <property type="molecule type" value="Genomic_DNA"/>
</dbReference>
<reference evidence="2 3" key="1">
    <citation type="submission" date="2016-07" db="EMBL/GenBank/DDBJ databases">
        <title>Genome and transcriptome analysis of iron-reducing fermentative bacteria Anoxybacter fermentans.</title>
        <authorList>
            <person name="Zeng X."/>
            <person name="Shao Z."/>
        </authorList>
    </citation>
    <scope>NUCLEOTIDE SEQUENCE [LARGE SCALE GENOMIC DNA]</scope>
    <source>
        <strain evidence="2 3">DY22613</strain>
    </source>
</reference>
<organism evidence="2 3">
    <name type="scientific">Anoxybacter fermentans</name>
    <dbReference type="NCBI Taxonomy" id="1323375"/>
    <lineage>
        <taxon>Bacteria</taxon>
        <taxon>Bacillati</taxon>
        <taxon>Bacillota</taxon>
        <taxon>Clostridia</taxon>
        <taxon>Halanaerobiales</taxon>
        <taxon>Anoxybacter</taxon>
    </lineage>
</organism>
<name>A0A3Q9HQ58_9FIRM</name>
<accession>A0A3Q9HQ58</accession>
<feature type="domain" description="DUF4015" evidence="1">
    <location>
        <begin position="78"/>
        <end position="382"/>
    </location>
</feature>
<evidence type="ECO:0000313" key="3">
    <source>
        <dbReference type="Proteomes" id="UP000267250"/>
    </source>
</evidence>
<dbReference type="AlphaFoldDB" id="A0A3Q9HQ58"/>
<dbReference type="Proteomes" id="UP000267250">
    <property type="component" value="Chromosome"/>
</dbReference>
<evidence type="ECO:0000313" key="2">
    <source>
        <dbReference type="EMBL" id="AZR73055.1"/>
    </source>
</evidence>
<dbReference type="Pfam" id="PF13200">
    <property type="entry name" value="DUF4015"/>
    <property type="match status" value="1"/>
</dbReference>
<keyword evidence="3" id="KW-1185">Reference proteome</keyword>
<proteinExistence type="predicted"/>
<dbReference type="InterPro" id="IPR017853">
    <property type="entry name" value="GH"/>
</dbReference>
<gene>
    <name evidence="2" type="ORF">BBF96_06450</name>
</gene>
<evidence type="ECO:0000259" key="1">
    <source>
        <dbReference type="Pfam" id="PF13200"/>
    </source>
</evidence>
<protein>
    <recommendedName>
        <fullName evidence="1">DUF4015 domain-containing protein</fullName>
    </recommendedName>
</protein>